<dbReference type="HAMAP" id="MF_02217">
    <property type="entry name" value="TrmR_methyltr"/>
    <property type="match status" value="1"/>
</dbReference>
<evidence type="ECO:0000313" key="6">
    <source>
        <dbReference type="Proteomes" id="UP000184052"/>
    </source>
</evidence>
<feature type="binding site" evidence="4">
    <location>
        <position position="160"/>
    </location>
    <ligand>
        <name>Mg(2+)</name>
        <dbReference type="ChEBI" id="CHEBI:18420"/>
    </ligand>
</feature>
<feature type="binding site" evidence="4">
    <location>
        <begin position="116"/>
        <end position="117"/>
    </location>
    <ligand>
        <name>S-adenosyl-L-methionine</name>
        <dbReference type="ChEBI" id="CHEBI:59789"/>
    </ligand>
</feature>
<gene>
    <name evidence="4" type="primary">trmR</name>
    <name evidence="5" type="ORF">SAMN02745751_00801</name>
</gene>
<dbReference type="CDD" id="cd02440">
    <property type="entry name" value="AdoMet_MTases"/>
    <property type="match status" value="1"/>
</dbReference>
<comment type="catalytic activity">
    <reaction evidence="4">
        <text>5-hydroxyuridine(34) in tRNA + S-adenosyl-L-methionine = 5-methoxyuridine(34) in tRNA + S-adenosyl-L-homocysteine + H(+)</text>
        <dbReference type="Rhea" id="RHEA:60524"/>
        <dbReference type="Rhea" id="RHEA-COMP:13381"/>
        <dbReference type="Rhea" id="RHEA-COMP:15591"/>
        <dbReference type="ChEBI" id="CHEBI:15378"/>
        <dbReference type="ChEBI" id="CHEBI:57856"/>
        <dbReference type="ChEBI" id="CHEBI:59789"/>
        <dbReference type="ChEBI" id="CHEBI:136877"/>
        <dbReference type="ChEBI" id="CHEBI:143860"/>
    </reaction>
</comment>
<dbReference type="EMBL" id="FQZL01000006">
    <property type="protein sequence ID" value="SHI68891.1"/>
    <property type="molecule type" value="Genomic_DNA"/>
</dbReference>
<dbReference type="AlphaFoldDB" id="A0A1M6D6W3"/>
<dbReference type="OrthoDB" id="9799672at2"/>
<protein>
    <recommendedName>
        <fullName evidence="4">tRNA 5-hydroxyuridine methyltransferase</fullName>
        <ecNumber evidence="4">2.1.1.-</ecNumber>
    </recommendedName>
    <alternativeName>
        <fullName evidence="4">ho5U methyltransferase</fullName>
    </alternativeName>
</protein>
<evidence type="ECO:0000256" key="3">
    <source>
        <dbReference type="ARBA" id="ARBA00022691"/>
    </source>
</evidence>
<dbReference type="InterPro" id="IPR029063">
    <property type="entry name" value="SAM-dependent_MTases_sf"/>
</dbReference>
<name>A0A1M6D6W3_9FIRM</name>
<keyword evidence="4" id="KW-0479">Metal-binding</keyword>
<comment type="similarity">
    <text evidence="4">Belongs to the class I-like SAM-binding methyltransferase superfamily. Cation-dependent O-methyltransferase family.</text>
</comment>
<dbReference type="GO" id="GO:0000287">
    <property type="term" value="F:magnesium ion binding"/>
    <property type="evidence" value="ECO:0007669"/>
    <property type="project" value="UniProtKB-UniRule"/>
</dbReference>
<keyword evidence="3 4" id="KW-0949">S-adenosyl-L-methionine</keyword>
<dbReference type="Pfam" id="PF01596">
    <property type="entry name" value="Methyltransf_3"/>
    <property type="match status" value="1"/>
</dbReference>
<dbReference type="Gene3D" id="3.40.50.150">
    <property type="entry name" value="Vaccinia Virus protein VP39"/>
    <property type="match status" value="1"/>
</dbReference>
<evidence type="ECO:0000256" key="4">
    <source>
        <dbReference type="HAMAP-Rule" id="MF_02217"/>
    </source>
</evidence>
<dbReference type="PANTHER" id="PTHR10509:SF14">
    <property type="entry name" value="CAFFEOYL-COA O-METHYLTRANSFERASE 3-RELATED"/>
    <property type="match status" value="1"/>
</dbReference>
<keyword evidence="2 4" id="KW-0808">Transferase</keyword>
<keyword evidence="1 4" id="KW-0489">Methyltransferase</keyword>
<proteinExistence type="inferred from homology"/>
<dbReference type="InterPro" id="IPR002935">
    <property type="entry name" value="SAM_O-MeTrfase"/>
</dbReference>
<evidence type="ECO:0000313" key="5">
    <source>
        <dbReference type="EMBL" id="SHI68891.1"/>
    </source>
</evidence>
<dbReference type="PROSITE" id="PS51682">
    <property type="entry name" value="SAM_OMT_I"/>
    <property type="match status" value="1"/>
</dbReference>
<dbReference type="InterPro" id="IPR043675">
    <property type="entry name" value="TrmR_methyltr"/>
</dbReference>
<feature type="binding site" evidence="4">
    <location>
        <position position="88"/>
    </location>
    <ligand>
        <name>S-adenosyl-L-methionine</name>
        <dbReference type="ChEBI" id="CHEBI:59789"/>
    </ligand>
</feature>
<dbReference type="PANTHER" id="PTHR10509">
    <property type="entry name" value="O-METHYLTRANSFERASE-RELATED"/>
    <property type="match status" value="1"/>
</dbReference>
<accession>A0A1M6D6W3</accession>
<evidence type="ECO:0000256" key="2">
    <source>
        <dbReference type="ARBA" id="ARBA00022679"/>
    </source>
</evidence>
<dbReference type="Proteomes" id="UP000184052">
    <property type="component" value="Unassembled WGS sequence"/>
</dbReference>
<reference evidence="5 6" key="1">
    <citation type="submission" date="2016-11" db="EMBL/GenBank/DDBJ databases">
        <authorList>
            <person name="Jaros S."/>
            <person name="Januszkiewicz K."/>
            <person name="Wedrychowicz H."/>
        </authorList>
    </citation>
    <scope>NUCLEOTIDE SEQUENCE [LARGE SCALE GENOMIC DNA]</scope>
    <source>
        <strain evidence="5 6">DSM 17477</strain>
    </source>
</reference>
<evidence type="ECO:0000256" key="1">
    <source>
        <dbReference type="ARBA" id="ARBA00022603"/>
    </source>
</evidence>
<dbReference type="GO" id="GO:0016300">
    <property type="term" value="F:tRNA (uridine) methyltransferase activity"/>
    <property type="evidence" value="ECO:0007669"/>
    <property type="project" value="UniProtKB-UniRule"/>
</dbReference>
<comment type="function">
    <text evidence="4">Catalyzes the methylation of 5-hydroxyuridine (ho5U) to form 5-methoxyuridine (mo5U) at position 34 in tRNAs.</text>
</comment>
<dbReference type="EC" id="2.1.1.-" evidence="4"/>
<dbReference type="InterPro" id="IPR050362">
    <property type="entry name" value="Cation-dep_OMT"/>
</dbReference>
<feature type="binding site" evidence="4">
    <location>
        <position position="134"/>
    </location>
    <ligand>
        <name>Mg(2+)</name>
        <dbReference type="ChEBI" id="CHEBI:18420"/>
    </ligand>
</feature>
<keyword evidence="4" id="KW-0819">tRNA processing</keyword>
<dbReference type="GO" id="GO:0008757">
    <property type="term" value="F:S-adenosylmethionine-dependent methyltransferase activity"/>
    <property type="evidence" value="ECO:0007669"/>
    <property type="project" value="TreeGrafter"/>
</dbReference>
<feature type="binding site" evidence="4">
    <location>
        <position position="161"/>
    </location>
    <ligand>
        <name>Mg(2+)</name>
        <dbReference type="ChEBI" id="CHEBI:18420"/>
    </ligand>
</feature>
<dbReference type="GO" id="GO:0030488">
    <property type="term" value="P:tRNA methylation"/>
    <property type="evidence" value="ECO:0007669"/>
    <property type="project" value="UniProtKB-UniRule"/>
</dbReference>
<comment type="subunit">
    <text evidence="4">Homodimer.</text>
</comment>
<keyword evidence="6" id="KW-1185">Reference proteome</keyword>
<keyword evidence="4" id="KW-0460">Magnesium</keyword>
<feature type="binding site" evidence="4">
    <location>
        <position position="134"/>
    </location>
    <ligand>
        <name>S-adenosyl-L-methionine</name>
        <dbReference type="ChEBI" id="CHEBI:59789"/>
    </ligand>
</feature>
<dbReference type="SUPFAM" id="SSF53335">
    <property type="entry name" value="S-adenosyl-L-methionine-dependent methyltransferases"/>
    <property type="match status" value="1"/>
</dbReference>
<feature type="binding site" evidence="4">
    <location>
        <position position="69"/>
    </location>
    <ligand>
        <name>S-adenosyl-L-methionine</name>
        <dbReference type="ChEBI" id="CHEBI:59789"/>
    </ligand>
</feature>
<dbReference type="GO" id="GO:0008171">
    <property type="term" value="F:O-methyltransferase activity"/>
    <property type="evidence" value="ECO:0007669"/>
    <property type="project" value="InterPro"/>
</dbReference>
<organism evidence="5 6">
    <name type="scientific">Dethiosulfatibacter aminovorans DSM 17477</name>
    <dbReference type="NCBI Taxonomy" id="1121476"/>
    <lineage>
        <taxon>Bacteria</taxon>
        <taxon>Bacillati</taxon>
        <taxon>Bacillota</taxon>
        <taxon>Tissierellia</taxon>
        <taxon>Dethiosulfatibacter</taxon>
    </lineage>
</organism>
<feature type="binding site" evidence="4">
    <location>
        <position position="39"/>
    </location>
    <ligand>
        <name>S-adenosyl-L-methionine</name>
        <dbReference type="ChEBI" id="CHEBI:59789"/>
    </ligand>
</feature>
<dbReference type="STRING" id="1121476.SAMN02745751_00801"/>
<dbReference type="RefSeq" id="WP_073047527.1">
    <property type="nucleotide sequence ID" value="NZ_FQZL01000006.1"/>
</dbReference>
<sequence>MELINKRYIPEYLRSLIVEKDDEMAEFRLQCEEKKIPIVHKEVGQLIKLLITMTNTKRILELGTAVGYSSIMMSKIIDSEDGLITTVERRQLFIDQAKSNIDKYNPPTPIEIREGDALEVLDSIEGEYDMIFLDAAKSKYMDFFPRCMKLLKPGGLIVSDNVLYKGMIATDDLVVRRQKTIVRKMRQYLKFISEHEALETSILPMGDGVSISYKK</sequence>